<sequence>MKPLLVMCSLSTLFTFTNAYKLSIYGGLSCRGQSLGTREMKVDSGCQRDFAGNGASASIATDENNKDFGNVVVFFEGDDCKPSNIMQNGAAFVFENGCWTGNYGSYEVWDLWKVEGMGAPALK</sequence>
<protein>
    <submittedName>
        <fullName evidence="2">Uncharacterized protein</fullName>
    </submittedName>
</protein>
<dbReference type="Proteomes" id="UP000813461">
    <property type="component" value="Unassembled WGS sequence"/>
</dbReference>
<gene>
    <name evidence="2" type="ORF">FB567DRAFT_531284</name>
</gene>
<keyword evidence="1" id="KW-0732">Signal</keyword>
<feature type="signal peptide" evidence="1">
    <location>
        <begin position="1"/>
        <end position="19"/>
    </location>
</feature>
<organism evidence="2 3">
    <name type="scientific">Paraphoma chrysanthemicola</name>
    <dbReference type="NCBI Taxonomy" id="798071"/>
    <lineage>
        <taxon>Eukaryota</taxon>
        <taxon>Fungi</taxon>
        <taxon>Dikarya</taxon>
        <taxon>Ascomycota</taxon>
        <taxon>Pezizomycotina</taxon>
        <taxon>Dothideomycetes</taxon>
        <taxon>Pleosporomycetidae</taxon>
        <taxon>Pleosporales</taxon>
        <taxon>Pleosporineae</taxon>
        <taxon>Phaeosphaeriaceae</taxon>
        <taxon>Paraphoma</taxon>
    </lineage>
</organism>
<dbReference type="AlphaFoldDB" id="A0A8K0R336"/>
<name>A0A8K0R336_9PLEO</name>
<keyword evidence="3" id="KW-1185">Reference proteome</keyword>
<proteinExistence type="predicted"/>
<reference evidence="2" key="1">
    <citation type="journal article" date="2021" name="Nat. Commun.">
        <title>Genetic determinants of endophytism in the Arabidopsis root mycobiome.</title>
        <authorList>
            <person name="Mesny F."/>
            <person name="Miyauchi S."/>
            <person name="Thiergart T."/>
            <person name="Pickel B."/>
            <person name="Atanasova L."/>
            <person name="Karlsson M."/>
            <person name="Huettel B."/>
            <person name="Barry K.W."/>
            <person name="Haridas S."/>
            <person name="Chen C."/>
            <person name="Bauer D."/>
            <person name="Andreopoulos W."/>
            <person name="Pangilinan J."/>
            <person name="LaButti K."/>
            <person name="Riley R."/>
            <person name="Lipzen A."/>
            <person name="Clum A."/>
            <person name="Drula E."/>
            <person name="Henrissat B."/>
            <person name="Kohler A."/>
            <person name="Grigoriev I.V."/>
            <person name="Martin F.M."/>
            <person name="Hacquard S."/>
        </authorList>
    </citation>
    <scope>NUCLEOTIDE SEQUENCE</scope>
    <source>
        <strain evidence="2">MPI-SDFR-AT-0120</strain>
    </source>
</reference>
<evidence type="ECO:0000256" key="1">
    <source>
        <dbReference type="SAM" id="SignalP"/>
    </source>
</evidence>
<evidence type="ECO:0000313" key="2">
    <source>
        <dbReference type="EMBL" id="KAH7082454.1"/>
    </source>
</evidence>
<accession>A0A8K0R336</accession>
<comment type="caution">
    <text evidence="2">The sequence shown here is derived from an EMBL/GenBank/DDBJ whole genome shotgun (WGS) entry which is preliminary data.</text>
</comment>
<dbReference type="OrthoDB" id="2129288at2759"/>
<feature type="chain" id="PRO_5035471093" evidence="1">
    <location>
        <begin position="20"/>
        <end position="123"/>
    </location>
</feature>
<dbReference type="EMBL" id="JAGMVJ010000014">
    <property type="protein sequence ID" value="KAH7082454.1"/>
    <property type="molecule type" value="Genomic_DNA"/>
</dbReference>
<evidence type="ECO:0000313" key="3">
    <source>
        <dbReference type="Proteomes" id="UP000813461"/>
    </source>
</evidence>